<dbReference type="SUPFAM" id="SSF53448">
    <property type="entry name" value="Nucleotide-diphospho-sugar transferases"/>
    <property type="match status" value="1"/>
</dbReference>
<dbReference type="CDD" id="cd02526">
    <property type="entry name" value="GT2_RfbF_like"/>
    <property type="match status" value="1"/>
</dbReference>
<reference evidence="4" key="1">
    <citation type="submission" date="2022-04" db="EMBL/GenBank/DDBJ databases">
        <title>Desulfatitalea alkaliphila sp. nov., a novel anaerobic sulfate-reducing bacterium isolated from terrestrial mud volcano, Taman Peninsula, Russia.</title>
        <authorList>
            <person name="Khomyakova M.A."/>
            <person name="Merkel A.Y."/>
            <person name="Slobodkin A.I."/>
        </authorList>
    </citation>
    <scope>NUCLEOTIDE SEQUENCE</scope>
    <source>
        <strain evidence="4">M08but</strain>
    </source>
</reference>
<dbReference type="PANTHER" id="PTHR43179">
    <property type="entry name" value="RHAMNOSYLTRANSFERASE WBBL"/>
    <property type="match status" value="1"/>
</dbReference>
<keyword evidence="2" id="KW-0328">Glycosyltransferase</keyword>
<dbReference type="RefSeq" id="WP_246913300.1">
    <property type="nucleotide sequence ID" value="NZ_JALJRB010000027.1"/>
</dbReference>
<comment type="similarity">
    <text evidence="1">Belongs to the glycosyltransferase 2 family.</text>
</comment>
<keyword evidence="3" id="KW-0808">Transferase</keyword>
<gene>
    <name evidence="4" type="ORF">MRX98_18005</name>
</gene>
<proteinExistence type="inferred from homology"/>
<dbReference type="Proteomes" id="UP001165427">
    <property type="component" value="Unassembled WGS sequence"/>
</dbReference>
<dbReference type="PANTHER" id="PTHR43179:SF12">
    <property type="entry name" value="GALACTOFURANOSYLTRANSFERASE GLFT2"/>
    <property type="match status" value="1"/>
</dbReference>
<evidence type="ECO:0000256" key="3">
    <source>
        <dbReference type="ARBA" id="ARBA00022679"/>
    </source>
</evidence>
<evidence type="ECO:0000313" key="5">
    <source>
        <dbReference type="Proteomes" id="UP001165427"/>
    </source>
</evidence>
<name>A0AA41R6D4_9BACT</name>
<keyword evidence="5" id="KW-1185">Reference proteome</keyword>
<evidence type="ECO:0000313" key="4">
    <source>
        <dbReference type="EMBL" id="MCJ8502477.1"/>
    </source>
</evidence>
<dbReference type="Gene3D" id="3.90.550.10">
    <property type="entry name" value="Spore Coat Polysaccharide Biosynthesis Protein SpsA, Chain A"/>
    <property type="match status" value="1"/>
</dbReference>
<evidence type="ECO:0000256" key="1">
    <source>
        <dbReference type="ARBA" id="ARBA00006739"/>
    </source>
</evidence>
<protein>
    <submittedName>
        <fullName evidence="4">Glycosyltransferase family 2 protein</fullName>
    </submittedName>
</protein>
<evidence type="ECO:0000256" key="2">
    <source>
        <dbReference type="ARBA" id="ARBA00022676"/>
    </source>
</evidence>
<dbReference type="AlphaFoldDB" id="A0AA41R6D4"/>
<dbReference type="InterPro" id="IPR029044">
    <property type="entry name" value="Nucleotide-diphossugar_trans"/>
</dbReference>
<dbReference type="EMBL" id="JALJRB010000027">
    <property type="protein sequence ID" value="MCJ8502477.1"/>
    <property type="molecule type" value="Genomic_DNA"/>
</dbReference>
<organism evidence="4 5">
    <name type="scientific">Desulfatitalea alkaliphila</name>
    <dbReference type="NCBI Taxonomy" id="2929485"/>
    <lineage>
        <taxon>Bacteria</taxon>
        <taxon>Pseudomonadati</taxon>
        <taxon>Thermodesulfobacteriota</taxon>
        <taxon>Desulfobacteria</taxon>
        <taxon>Desulfobacterales</taxon>
        <taxon>Desulfosarcinaceae</taxon>
        <taxon>Desulfatitalea</taxon>
    </lineage>
</organism>
<sequence length="306" mass="35118">MHQPFACIVVTYHPDRQALRNLAHLAAWCDLLVVVDNTPMEARPRFCRWDNSLLILNDQNIGLAAALNQGIRLAGQQGLDNIFLFDQDSRVDRAFFTEMLAFRQRIDRRTDRCALYVPQFFDRNCQSLTRFPQIRKYRFGHHSRPDARGALLGTGIIAITSGSLLPYSRYQEIGPFPEAYFIDFIDNEYCLRMAGKHLQVAVNYNAVLNHAIGHRSQHKWLGLTLKPNNHPPVRRYYIARNGIRTALQHFRPFPAFSALIALRLIHEALTIIIYENRKHKKIRAMLLGVLDGLTGRMGPCTRAAIT</sequence>
<dbReference type="GO" id="GO:0016757">
    <property type="term" value="F:glycosyltransferase activity"/>
    <property type="evidence" value="ECO:0007669"/>
    <property type="project" value="UniProtKB-KW"/>
</dbReference>
<comment type="caution">
    <text evidence="4">The sequence shown here is derived from an EMBL/GenBank/DDBJ whole genome shotgun (WGS) entry which is preliminary data.</text>
</comment>
<accession>A0AA41R6D4</accession>